<evidence type="ECO:0000313" key="4">
    <source>
        <dbReference type="Proteomes" id="UP000587586"/>
    </source>
</evidence>
<name>A0A6V8N2R1_9BACT</name>
<dbReference type="InterPro" id="IPR007446">
    <property type="entry name" value="PilP"/>
</dbReference>
<dbReference type="Gene3D" id="2.30.30.830">
    <property type="match status" value="1"/>
</dbReference>
<feature type="chain" id="PRO_5027950231" evidence="2">
    <location>
        <begin position="27"/>
        <end position="186"/>
    </location>
</feature>
<dbReference type="AlphaFoldDB" id="A0A6V8N2R1"/>
<keyword evidence="2" id="KW-0732">Signal</keyword>
<proteinExistence type="predicted"/>
<sequence length="186" mass="19816">MKRNPNNRLLVVAALVCLVWSGCSKTEEKPAPPPPKPAAPAKPTPAPAPAAPVQKPMSSATRITTQLEFGRRTDPFKPYAPTVAAPPPKAGEAPVQRPSEDVLPIQSFDASKFKVSGIIAGLKENRALIIDPNGKGYVVQVGMQVGSGNGHISRITANSVEVVETFKGDRGKIRKRTIVLTLAKKR</sequence>
<feature type="region of interest" description="Disordered" evidence="1">
    <location>
        <begin position="24"/>
        <end position="97"/>
    </location>
</feature>
<dbReference type="Pfam" id="PF04351">
    <property type="entry name" value="PilP"/>
    <property type="match status" value="1"/>
</dbReference>
<reference evidence="4" key="1">
    <citation type="submission" date="2020-06" db="EMBL/GenBank/DDBJ databases">
        <title>Draft genomic sequecing of Geomonas sp. Red745.</title>
        <authorList>
            <person name="Itoh H."/>
            <person name="Xu Z.X."/>
            <person name="Ushijima N."/>
            <person name="Masuda Y."/>
            <person name="Shiratori Y."/>
            <person name="Senoo K."/>
        </authorList>
    </citation>
    <scope>NUCLEOTIDE SEQUENCE [LARGE SCALE GENOMIC DNA]</scope>
    <source>
        <strain evidence="4">Red745</strain>
    </source>
</reference>
<dbReference type="EMBL" id="BLXZ01000001">
    <property type="protein sequence ID" value="GFO66828.1"/>
    <property type="molecule type" value="Genomic_DNA"/>
</dbReference>
<dbReference type="Proteomes" id="UP000587586">
    <property type="component" value="Unassembled WGS sequence"/>
</dbReference>
<feature type="compositionally biased region" description="Pro residues" evidence="1">
    <location>
        <begin position="31"/>
        <end position="50"/>
    </location>
</feature>
<feature type="compositionally biased region" description="Polar residues" evidence="1">
    <location>
        <begin position="56"/>
        <end position="67"/>
    </location>
</feature>
<comment type="caution">
    <text evidence="3">The sequence shown here is derived from an EMBL/GenBank/DDBJ whole genome shotgun (WGS) entry which is preliminary data.</text>
</comment>
<keyword evidence="4" id="KW-1185">Reference proteome</keyword>
<evidence type="ECO:0000256" key="2">
    <source>
        <dbReference type="SAM" id="SignalP"/>
    </source>
</evidence>
<protein>
    <submittedName>
        <fullName evidence="3">Type IV pilus assembly lipoprotein PilP</fullName>
    </submittedName>
</protein>
<dbReference type="RefSeq" id="WP_183359359.1">
    <property type="nucleotide sequence ID" value="NZ_BLXZ01000001.1"/>
</dbReference>
<evidence type="ECO:0000313" key="3">
    <source>
        <dbReference type="EMBL" id="GFO66828.1"/>
    </source>
</evidence>
<keyword evidence="3" id="KW-0449">Lipoprotein</keyword>
<feature type="signal peptide" evidence="2">
    <location>
        <begin position="1"/>
        <end position="26"/>
    </location>
</feature>
<accession>A0A6V8N2R1</accession>
<evidence type="ECO:0000256" key="1">
    <source>
        <dbReference type="SAM" id="MobiDB-lite"/>
    </source>
</evidence>
<organism evidence="3 4">
    <name type="scientific">Geomonas limicola</name>
    <dbReference type="NCBI Taxonomy" id="2740186"/>
    <lineage>
        <taxon>Bacteria</taxon>
        <taxon>Pseudomonadati</taxon>
        <taxon>Thermodesulfobacteriota</taxon>
        <taxon>Desulfuromonadia</taxon>
        <taxon>Geobacterales</taxon>
        <taxon>Geobacteraceae</taxon>
        <taxon>Geomonas</taxon>
    </lineage>
</organism>
<gene>
    <name evidence="3" type="primary">pilP</name>
    <name evidence="3" type="ORF">GMLC_04070</name>
</gene>
<dbReference type="PROSITE" id="PS51257">
    <property type="entry name" value="PROKAR_LIPOPROTEIN"/>
    <property type="match status" value="1"/>
</dbReference>